<organism evidence="1 2">
    <name type="scientific">Mycobacterium [tuberculosis] TKK-01-0051</name>
    <dbReference type="NCBI Taxonomy" id="1324261"/>
    <lineage>
        <taxon>Bacteria</taxon>
        <taxon>Bacillati</taxon>
        <taxon>Actinomycetota</taxon>
        <taxon>Actinomycetes</taxon>
        <taxon>Mycobacteriales</taxon>
        <taxon>Mycobacteriaceae</taxon>
        <taxon>Mycobacterium</taxon>
        <taxon>Mycobacterium avium complex (MAC)</taxon>
    </lineage>
</organism>
<name>A0A051TJ76_9MYCO</name>
<accession>A0A051TJ76</accession>
<sequence length="312" mass="35168">MVNNLRVAELPTNDEILEAARRSGWLLEQEAVRVLERADFHPRPGWAFRDVNDPASSRELDVWSYRRFLTDEEKKVSVAATILVECKQSATPYCAIGHELPTWRQKGNPTEHVLPQEAFRIHKENEEPVPYAWAWDALGFRGMALECGFNNFRANQLTRLDHVKGGTKWEASNAGIFTSLVYPLAKAIRATQDQYTSRNNVPYNQEPGTRNHTVTFLLIFPVVLISSPLYVIDASKDDPVVNRVSWVRAQRDLDSNAVEGLFEFDVVTVSAFQAYVNDAAIKLSTAIAHAISTDPYRFTGEAWTPPGVPPKN</sequence>
<proteinExistence type="predicted"/>
<dbReference type="Proteomes" id="UP000025947">
    <property type="component" value="Unassembled WGS sequence"/>
</dbReference>
<comment type="caution">
    <text evidence="1">The sequence shown here is derived from an EMBL/GenBank/DDBJ whole genome shotgun (WGS) entry which is preliminary data.</text>
</comment>
<dbReference type="AlphaFoldDB" id="A0A051TJ76"/>
<gene>
    <name evidence="1" type="ORF">K875_05462</name>
</gene>
<evidence type="ECO:0000313" key="2">
    <source>
        <dbReference type="Proteomes" id="UP000025947"/>
    </source>
</evidence>
<dbReference type="EMBL" id="JLXW01000013">
    <property type="protein sequence ID" value="KBZ56947.1"/>
    <property type="molecule type" value="Genomic_DNA"/>
</dbReference>
<reference evidence="1 2" key="1">
    <citation type="submission" date="2014-04" db="EMBL/GenBank/DDBJ databases">
        <title>The Genome Sequence of Mycobacterium tuberculosis TKK-01-0051.</title>
        <authorList>
            <consortium name="The Broad Institute Genomics Platform"/>
            <consortium name="The Broad Institute Genome Sequencing Center for Infectious Disease"/>
            <person name="Earl A.M."/>
            <person name="Cohen K."/>
            <person name="Pym A."/>
            <person name="Bishai W."/>
            <person name="Maharaj K."/>
            <person name="Desjardins C."/>
            <person name="Abeel T."/>
            <person name="Young S."/>
            <person name="Zeng Q."/>
            <person name="Gargeya S."/>
            <person name="Abouelleil A."/>
            <person name="Alvarado L."/>
            <person name="Chapman S.B."/>
            <person name="Gainer-Dewar J."/>
            <person name="Goldberg J."/>
            <person name="Griggs A."/>
            <person name="Gujja S."/>
            <person name="Hansen M."/>
            <person name="Howarth C."/>
            <person name="Imamovic A."/>
            <person name="Larimer J."/>
            <person name="Murphy C."/>
            <person name="Naylor J."/>
            <person name="Pearson M."/>
            <person name="Poon T.W."/>
            <person name="Priest M."/>
            <person name="Roberts A."/>
            <person name="Saif S."/>
            <person name="Shea T."/>
            <person name="Sykes S."/>
            <person name="Wortman J."/>
            <person name="Nusbaum C."/>
            <person name="Birren B."/>
        </authorList>
    </citation>
    <scope>NUCLEOTIDE SEQUENCE [LARGE SCALE GENOMIC DNA]</scope>
    <source>
        <strain evidence="1 2">TKK-01-0051</strain>
    </source>
</reference>
<keyword evidence="2" id="KW-1185">Reference proteome</keyword>
<protein>
    <submittedName>
        <fullName evidence="1">Uncharacterized protein</fullName>
    </submittedName>
</protein>
<evidence type="ECO:0000313" key="1">
    <source>
        <dbReference type="EMBL" id="KBZ56947.1"/>
    </source>
</evidence>
<dbReference type="HOGENOM" id="CLU_890875_0_0_11"/>